<feature type="transmembrane region" description="Helical" evidence="6">
    <location>
        <begin position="274"/>
        <end position="294"/>
    </location>
</feature>
<dbReference type="GO" id="GO:0022857">
    <property type="term" value="F:transmembrane transporter activity"/>
    <property type="evidence" value="ECO:0007669"/>
    <property type="project" value="InterPro"/>
</dbReference>
<dbReference type="SUPFAM" id="SSF103473">
    <property type="entry name" value="MFS general substrate transporter"/>
    <property type="match status" value="1"/>
</dbReference>
<feature type="transmembrane region" description="Helical" evidence="6">
    <location>
        <begin position="249"/>
        <end position="268"/>
    </location>
</feature>
<evidence type="ECO:0000256" key="1">
    <source>
        <dbReference type="ARBA" id="ARBA00004141"/>
    </source>
</evidence>
<evidence type="ECO:0000256" key="4">
    <source>
        <dbReference type="ARBA" id="ARBA00023136"/>
    </source>
</evidence>
<dbReference type="InterPro" id="IPR036259">
    <property type="entry name" value="MFS_trans_sf"/>
</dbReference>
<feature type="region of interest" description="Disordered" evidence="5">
    <location>
        <begin position="1"/>
        <end position="38"/>
    </location>
</feature>
<comment type="subcellular location">
    <subcellularLocation>
        <location evidence="1">Membrane</location>
        <topology evidence="1">Multi-pass membrane protein</topology>
    </subcellularLocation>
</comment>
<feature type="transmembrane region" description="Helical" evidence="6">
    <location>
        <begin position="530"/>
        <end position="551"/>
    </location>
</feature>
<name>A0A1I5LLA8_9HYPH</name>
<evidence type="ECO:0000256" key="5">
    <source>
        <dbReference type="SAM" id="MobiDB-lite"/>
    </source>
</evidence>
<gene>
    <name evidence="7" type="ORF">SAMN04488056_11740</name>
</gene>
<keyword evidence="4 6" id="KW-0472">Membrane</keyword>
<evidence type="ECO:0000313" key="7">
    <source>
        <dbReference type="EMBL" id="SFO98088.1"/>
    </source>
</evidence>
<dbReference type="OrthoDB" id="5314453at2"/>
<dbReference type="RefSeq" id="WP_090075322.1">
    <property type="nucleotide sequence ID" value="NZ_FOVR01000017.1"/>
</dbReference>
<sequence length="566" mass="61869">MSNLSAKLVEKQPTASQKGTASPAPTAPPPRPKIANLPRRMPLGPRPLPVKAAYVLVAVIVGLAYGFGFSSLSVNLYQIAGPIGATPAEASWLTAAYLAPNVSLTLFLFKIRLQYGIRKFAEIAIIVHLLVSLLGLTVHTLQMALIVEFFSGIAGASLTSLTMIYMMETLPPARKMTIGISLGATMVTLGRPMAGMVSPYLLDVWGVKGLFMLEFGLTLMAIAAIYVCPLQSPARRKVIEKADFISFPALAIAMGGFCILWTVGTTYWWTEARWLGWIVVTSLLAATLFATVEVNRKTPFIDIRWLTSREILQFIVALFLYRIICSEQTTGAVGFFRQMGAVGDQLIPFYAMIFAVSITAGITCCFVLKIGKQIYLKMFALLLLCIGSWMNSHLTIQTRPEQMYVSQALIAFASGLFMPAAMSFGMIAAFRKGFDYIMSFICLFITTQKIGAMMGSAFFRSFVIIREKFHSHAITQSLVMTDPDVAHRIQLYGHSVASAITDPVQRSAQGVAMLASAASRQAYVLAYNDAFLLMAFLSALTFCLLGVERLIQLHRARKQTMAAAAA</sequence>
<dbReference type="Pfam" id="PF07690">
    <property type="entry name" value="MFS_1"/>
    <property type="match status" value="1"/>
</dbReference>
<keyword evidence="3 6" id="KW-1133">Transmembrane helix</keyword>
<dbReference type="InterPro" id="IPR011701">
    <property type="entry name" value="MFS"/>
</dbReference>
<dbReference type="Proteomes" id="UP000199236">
    <property type="component" value="Unassembled WGS sequence"/>
</dbReference>
<feature type="transmembrane region" description="Helical" evidence="6">
    <location>
        <begin position="314"/>
        <end position="335"/>
    </location>
</feature>
<evidence type="ECO:0000256" key="3">
    <source>
        <dbReference type="ARBA" id="ARBA00022989"/>
    </source>
</evidence>
<accession>A0A1I5LLA8</accession>
<evidence type="ECO:0008006" key="9">
    <source>
        <dbReference type="Google" id="ProtNLM"/>
    </source>
</evidence>
<feature type="transmembrane region" description="Helical" evidence="6">
    <location>
        <begin position="209"/>
        <end position="228"/>
    </location>
</feature>
<dbReference type="STRING" id="655353.SAMN04488056_11740"/>
<evidence type="ECO:0000256" key="6">
    <source>
        <dbReference type="SAM" id="Phobius"/>
    </source>
</evidence>
<dbReference type="EMBL" id="FOVR01000017">
    <property type="protein sequence ID" value="SFO98088.1"/>
    <property type="molecule type" value="Genomic_DNA"/>
</dbReference>
<dbReference type="PANTHER" id="PTHR23501:SF51">
    <property type="entry name" value="MULTIDRUG RESISTANCE PROTEIN B"/>
    <property type="match status" value="1"/>
</dbReference>
<dbReference type="Gene3D" id="1.20.1250.20">
    <property type="entry name" value="MFS general substrate transporter like domains"/>
    <property type="match status" value="1"/>
</dbReference>
<dbReference type="PANTHER" id="PTHR23501">
    <property type="entry name" value="MAJOR FACILITATOR SUPERFAMILY"/>
    <property type="match status" value="1"/>
</dbReference>
<feature type="transmembrane region" description="Helical" evidence="6">
    <location>
        <begin position="144"/>
        <end position="166"/>
    </location>
</feature>
<feature type="transmembrane region" description="Helical" evidence="6">
    <location>
        <begin position="90"/>
        <end position="108"/>
    </location>
</feature>
<keyword evidence="8" id="KW-1185">Reference proteome</keyword>
<feature type="transmembrane region" description="Helical" evidence="6">
    <location>
        <begin position="408"/>
        <end position="430"/>
    </location>
</feature>
<feature type="transmembrane region" description="Helical" evidence="6">
    <location>
        <begin position="347"/>
        <end position="368"/>
    </location>
</feature>
<feature type="transmembrane region" description="Helical" evidence="6">
    <location>
        <begin position="48"/>
        <end position="70"/>
    </location>
</feature>
<feature type="transmembrane region" description="Helical" evidence="6">
    <location>
        <begin position="437"/>
        <end position="459"/>
    </location>
</feature>
<evidence type="ECO:0000256" key="2">
    <source>
        <dbReference type="ARBA" id="ARBA00022692"/>
    </source>
</evidence>
<reference evidence="7 8" key="1">
    <citation type="submission" date="2016-10" db="EMBL/GenBank/DDBJ databases">
        <authorList>
            <person name="de Groot N.N."/>
        </authorList>
    </citation>
    <scope>NUCLEOTIDE SEQUENCE [LARGE SCALE GENOMIC DNA]</scope>
    <source>
        <strain evidence="7 8">CGMCC 1.9157</strain>
    </source>
</reference>
<feature type="transmembrane region" description="Helical" evidence="6">
    <location>
        <begin position="178"/>
        <end position="197"/>
    </location>
</feature>
<proteinExistence type="predicted"/>
<protein>
    <recommendedName>
        <fullName evidence="9">Major Facilitator Superfamily protein</fullName>
    </recommendedName>
</protein>
<feature type="transmembrane region" description="Helical" evidence="6">
    <location>
        <begin position="375"/>
        <end position="396"/>
    </location>
</feature>
<dbReference type="AlphaFoldDB" id="A0A1I5LLA8"/>
<dbReference type="GO" id="GO:0005886">
    <property type="term" value="C:plasma membrane"/>
    <property type="evidence" value="ECO:0007669"/>
    <property type="project" value="TreeGrafter"/>
</dbReference>
<keyword evidence="2 6" id="KW-0812">Transmembrane</keyword>
<evidence type="ECO:0000313" key="8">
    <source>
        <dbReference type="Proteomes" id="UP000199236"/>
    </source>
</evidence>
<feature type="transmembrane region" description="Helical" evidence="6">
    <location>
        <begin position="120"/>
        <end position="138"/>
    </location>
</feature>
<organism evidence="7 8">
    <name type="scientific">Cohaesibacter marisflavi</name>
    <dbReference type="NCBI Taxonomy" id="655353"/>
    <lineage>
        <taxon>Bacteria</taxon>
        <taxon>Pseudomonadati</taxon>
        <taxon>Pseudomonadota</taxon>
        <taxon>Alphaproteobacteria</taxon>
        <taxon>Hyphomicrobiales</taxon>
        <taxon>Cohaesibacteraceae</taxon>
    </lineage>
</organism>